<keyword evidence="1" id="KW-1015">Disulfide bond</keyword>
<name>A0AAW1PZV3_9CHLO</name>
<feature type="compositionally biased region" description="Low complexity" evidence="2">
    <location>
        <begin position="945"/>
        <end position="960"/>
    </location>
</feature>
<feature type="compositionally biased region" description="Polar residues" evidence="2">
    <location>
        <begin position="815"/>
        <end position="827"/>
    </location>
</feature>
<dbReference type="Gene3D" id="2.130.10.10">
    <property type="entry name" value="YVTN repeat-like/Quinoprotein amine dehydrogenase"/>
    <property type="match status" value="2"/>
</dbReference>
<dbReference type="EMBL" id="JALJOQ010000005">
    <property type="protein sequence ID" value="KAK9813359.1"/>
    <property type="molecule type" value="Genomic_DNA"/>
</dbReference>
<reference evidence="3 4" key="1">
    <citation type="journal article" date="2024" name="Nat. Commun.">
        <title>Phylogenomics reveals the evolutionary origins of lichenization in chlorophyte algae.</title>
        <authorList>
            <person name="Puginier C."/>
            <person name="Libourel C."/>
            <person name="Otte J."/>
            <person name="Skaloud P."/>
            <person name="Haon M."/>
            <person name="Grisel S."/>
            <person name="Petersen M."/>
            <person name="Berrin J.G."/>
            <person name="Delaux P.M."/>
            <person name="Dal Grande F."/>
            <person name="Keller J."/>
        </authorList>
    </citation>
    <scope>NUCLEOTIDE SEQUENCE [LARGE SCALE GENOMIC DNA]</scope>
    <source>
        <strain evidence="3 4">SAG 2036</strain>
    </source>
</reference>
<evidence type="ECO:0000313" key="4">
    <source>
        <dbReference type="Proteomes" id="UP001465755"/>
    </source>
</evidence>
<feature type="region of interest" description="Disordered" evidence="2">
    <location>
        <begin position="1061"/>
        <end position="1106"/>
    </location>
</feature>
<protein>
    <recommendedName>
        <fullName evidence="5">Cleavage/polyadenylation specificity factor A subunit N-terminal domain-containing protein</fullName>
    </recommendedName>
</protein>
<feature type="region of interest" description="Disordered" evidence="2">
    <location>
        <begin position="945"/>
        <end position="967"/>
    </location>
</feature>
<dbReference type="InterPro" id="IPR015943">
    <property type="entry name" value="WD40/YVTN_repeat-like_dom_sf"/>
</dbReference>
<dbReference type="PROSITE" id="PS00477">
    <property type="entry name" value="ALPHA_2_MACROGLOBULIN"/>
    <property type="match status" value="1"/>
</dbReference>
<feature type="compositionally biased region" description="Polar residues" evidence="2">
    <location>
        <begin position="1068"/>
        <end position="1077"/>
    </location>
</feature>
<organism evidence="3 4">
    <name type="scientific">Symbiochloris irregularis</name>
    <dbReference type="NCBI Taxonomy" id="706552"/>
    <lineage>
        <taxon>Eukaryota</taxon>
        <taxon>Viridiplantae</taxon>
        <taxon>Chlorophyta</taxon>
        <taxon>core chlorophytes</taxon>
        <taxon>Trebouxiophyceae</taxon>
        <taxon>Trebouxiales</taxon>
        <taxon>Trebouxiaceae</taxon>
        <taxon>Symbiochloris</taxon>
    </lineage>
</organism>
<feature type="region of interest" description="Disordered" evidence="2">
    <location>
        <begin position="795"/>
        <end position="832"/>
    </location>
</feature>
<dbReference type="PANTHER" id="PTHR10644">
    <property type="entry name" value="DNA REPAIR/RNA PROCESSING CPSF FAMILY"/>
    <property type="match status" value="1"/>
</dbReference>
<evidence type="ECO:0000256" key="2">
    <source>
        <dbReference type="SAM" id="MobiDB-lite"/>
    </source>
</evidence>
<evidence type="ECO:0000256" key="1">
    <source>
        <dbReference type="ARBA" id="ARBA00023157"/>
    </source>
</evidence>
<dbReference type="Proteomes" id="UP001465755">
    <property type="component" value="Unassembled WGS sequence"/>
</dbReference>
<comment type="caution">
    <text evidence="3">The sequence shown here is derived from an EMBL/GenBank/DDBJ whole genome shotgun (WGS) entry which is preliminary data.</text>
</comment>
<evidence type="ECO:0000313" key="3">
    <source>
        <dbReference type="EMBL" id="KAK9813359.1"/>
    </source>
</evidence>
<dbReference type="AlphaFoldDB" id="A0AAW1PZV3"/>
<proteinExistence type="predicted"/>
<gene>
    <name evidence="3" type="ORF">WJX73_002204</name>
</gene>
<dbReference type="InterPro" id="IPR019742">
    <property type="entry name" value="MacrogloblnA2_CS"/>
</dbReference>
<keyword evidence="4" id="KW-1185">Reference proteome</keyword>
<sequence>MTALAVEVLHQDSCVLSACTGRFTAPVLQLATGKPSRIEIWEADAESQLRLATTIPLNSVLQQVLTLPRAPEQGLDWLLLLTADDSCALLQCTQRQGADCHWDINTIKVEVPGETVARRIEQVACSCAVQRPSQKSCLVQWALAVYEGVIHVLRATLTAGSLESWTVRAFYTGARHPEATMLTLDMIDSVYSWDVVAVVLATDGPGGRKLDLHSYELAIQKSDTSEFMRGRLSAASGPWLLKNVHPTRNWSMHEWNAVGLSTASVLRHFPATGQSETLIFLGSKSCNSQLLQLTHTPGNSSEAGSPLLEVQQPTFIDNPGPIHAAVMLEDPAGCGEQRLLMGCGEAPCGSVRLGSLSVTLQPSIQGGPHIEGQPTLHSIQVSALALVPSRRRAQQDHTLLAVGLWEANEVQLISLAPNGQPSPTPLLSIPLGIGHARSIVSGPLGSNESSDDIIFVGTSEGSVVFTPLPHDESMRIDLSQEISEHPIRRVHAGLGGAMLHYVPARAGLAPAHVYAQADKGLILRERAGAGPLAPDAAAEGAPAASCSIDSIEAVRVHQADGVVAIAPVHTQDLPASMAWLDRSGALTFGSLTQEAQLQWVTQSLGDTADHIVHHRESGCCLCLARSASGACSLRLFQAATLQEVMSIQLGPGHKHTTMCLATLPCSSAKLQSSNQPAKQFAVIASYLEDSSSGLMRLQGLLTVFEICASAGREHAAGYNLIHHGTRSLPAVPHCLTTTQDPDDAYSGSPTGVQVLLVGCHDAVRMYSLYIDDASELSQRRMAEAIQRVALGEEASGNVRLRPRPGPQAVSRDDPGTTSRAGNAQASTAVDGPAGNAGLLSRAQGHRRCCVTSISAKMCTVIAGEFLTSLTAFILTALGNNQDIELVRVAADPGIAHVVSLHVCYQSLILAGLHPRGVQLLRRIPLKEEAALELWVAQQQARAAASLNPSSAPSTSQSGHAPPSGPEVTQMLVDTQSHALSTSMITQFCPLGLGVQIFPLSSSAPSEALERLFQSRIGAMRTGAVAVCSDGAVLQLYVLDQPADEKLVSFAEGVGAMVIDGADRGDSPVTVSSQQAGSGVSADPPAHQPDESANNSEVVGDSERNGHNANVGKVINLGAIRAKSLLGISSGQGAHAVHCRRALKAIHDLTQPRSNVE</sequence>
<evidence type="ECO:0008006" key="5">
    <source>
        <dbReference type="Google" id="ProtNLM"/>
    </source>
</evidence>
<dbReference type="InterPro" id="IPR050358">
    <property type="entry name" value="RSE1/DDB1/CFT1"/>
</dbReference>
<accession>A0AAW1PZV3</accession>